<dbReference type="Pfam" id="PF06570">
    <property type="entry name" value="DUF1129"/>
    <property type="match status" value="1"/>
</dbReference>
<dbReference type="Proteomes" id="UP000195947">
    <property type="component" value="Unassembled WGS sequence"/>
</dbReference>
<keyword evidence="1" id="KW-0472">Membrane</keyword>
<keyword evidence="1" id="KW-0812">Transmembrane</keyword>
<name>A0A143YNZ0_9LACT</name>
<dbReference type="EMBL" id="FJMZ01000014">
    <property type="protein sequence ID" value="CZQ92034.1"/>
    <property type="molecule type" value="Genomic_DNA"/>
</dbReference>
<organism evidence="4 6">
    <name type="scientific">Trichococcus flocculiformis</name>
    <dbReference type="NCBI Taxonomy" id="82803"/>
    <lineage>
        <taxon>Bacteria</taxon>
        <taxon>Bacillati</taxon>
        <taxon>Bacillota</taxon>
        <taxon>Bacilli</taxon>
        <taxon>Lactobacillales</taxon>
        <taxon>Carnobacteriaceae</taxon>
        <taxon>Trichococcus</taxon>
    </lineage>
</organism>
<dbReference type="EMBL" id="FOQC01000011">
    <property type="protein sequence ID" value="SFH72341.1"/>
    <property type="molecule type" value="Genomic_DNA"/>
</dbReference>
<sequence length="228" mass="25120">MEETKSVAQMKVENKALWQSLTKRNEQYMMGLDRTLRAANLEEERREEIYNKMMRELLEAQKTGKTARQLYGTVSECASNILVNPSDNEVKVRSSDWLIALDGGLLLGSLFAMISGISLLTNSGEDVIGMGLISLILNFVVGGIAMLVISKYTPNPDAPKGEKGFGKYIFATTGAMLLWMLIMTVSMMLIPASINIALPAWIYLGIAGIGFAAKVYLKKKYHIMGGIL</sequence>
<feature type="transmembrane region" description="Helical" evidence="1">
    <location>
        <begin position="168"/>
        <end position="190"/>
    </location>
</feature>
<proteinExistence type="predicted"/>
<keyword evidence="5" id="KW-1185">Reference proteome</keyword>
<accession>A0A143YNZ0</accession>
<dbReference type="STRING" id="82803.SAMN04488048_1169"/>
<gene>
    <name evidence="3" type="ORF">GX662_05400</name>
    <name evidence="4" type="ORF">SAMN04488507_10119</name>
    <name evidence="2" type="ORF">TFLO_1492</name>
</gene>
<evidence type="ECO:0000313" key="2">
    <source>
        <dbReference type="EMBL" id="CZQ92034.1"/>
    </source>
</evidence>
<evidence type="ECO:0000313" key="5">
    <source>
        <dbReference type="Proteomes" id="UP000195947"/>
    </source>
</evidence>
<protein>
    <submittedName>
        <fullName evidence="3">DUF1129 family protein</fullName>
    </submittedName>
    <submittedName>
        <fullName evidence="4">Uncharacterized membrane-anchored protein</fullName>
    </submittedName>
</protein>
<evidence type="ECO:0000313" key="3">
    <source>
        <dbReference type="EMBL" id="NLD31681.1"/>
    </source>
</evidence>
<dbReference type="OrthoDB" id="2360056at2"/>
<reference evidence="3 7" key="3">
    <citation type="journal article" date="2020" name="Biotechnol. Biofuels">
        <title>New insights from the biogas microbiome by comprehensive genome-resolved metagenomics of nearly 1600 species originating from multiple anaerobic digesters.</title>
        <authorList>
            <person name="Campanaro S."/>
            <person name="Treu L."/>
            <person name="Rodriguez-R L.M."/>
            <person name="Kovalovszki A."/>
            <person name="Ziels R.M."/>
            <person name="Maus I."/>
            <person name="Zhu X."/>
            <person name="Kougias P.G."/>
            <person name="Basile A."/>
            <person name="Luo G."/>
            <person name="Schluter A."/>
            <person name="Konstantinidis K.T."/>
            <person name="Angelidaki I."/>
        </authorList>
    </citation>
    <scope>NUCLEOTIDE SEQUENCE [LARGE SCALE GENOMIC DNA]</scope>
    <source>
        <strain evidence="3">AS07pgkLD_105</strain>
    </source>
</reference>
<dbReference type="InterPro" id="IPR009214">
    <property type="entry name" value="DUF1129"/>
</dbReference>
<evidence type="ECO:0000313" key="7">
    <source>
        <dbReference type="Proteomes" id="UP000589373"/>
    </source>
</evidence>
<feature type="transmembrane region" description="Helical" evidence="1">
    <location>
        <begin position="127"/>
        <end position="148"/>
    </location>
</feature>
<reference evidence="2 5" key="1">
    <citation type="submission" date="2016-02" db="EMBL/GenBank/DDBJ databases">
        <authorList>
            <person name="Strepis N."/>
        </authorList>
    </citation>
    <scope>NUCLEOTIDE SEQUENCE [LARGE SCALE GENOMIC DNA]</scope>
    <source>
        <strain evidence="2">Trichococcus flocculiformis</strain>
    </source>
</reference>
<evidence type="ECO:0000256" key="1">
    <source>
        <dbReference type="SAM" id="Phobius"/>
    </source>
</evidence>
<feature type="transmembrane region" description="Helical" evidence="1">
    <location>
        <begin position="196"/>
        <end position="217"/>
    </location>
</feature>
<evidence type="ECO:0000313" key="6">
    <source>
        <dbReference type="Proteomes" id="UP000199686"/>
    </source>
</evidence>
<reference evidence="4 6" key="2">
    <citation type="submission" date="2016-10" db="EMBL/GenBank/DDBJ databases">
        <authorList>
            <person name="Varghese N."/>
            <person name="Submissions S."/>
        </authorList>
    </citation>
    <scope>NUCLEOTIDE SEQUENCE [LARGE SCALE GENOMIC DNA]</scope>
    <source>
        <strain evidence="4 6">DSM 2094</strain>
    </source>
</reference>
<feature type="transmembrane region" description="Helical" evidence="1">
    <location>
        <begin position="97"/>
        <end position="121"/>
    </location>
</feature>
<evidence type="ECO:0000313" key="4">
    <source>
        <dbReference type="EMBL" id="SFH72341.1"/>
    </source>
</evidence>
<dbReference type="Proteomes" id="UP000589373">
    <property type="component" value="Unassembled WGS sequence"/>
</dbReference>
<dbReference type="AlphaFoldDB" id="A0A143YNZ0"/>
<dbReference type="RefSeq" id="WP_083546513.1">
    <property type="nucleotide sequence ID" value="NZ_FJMZ01000014.1"/>
</dbReference>
<dbReference type="PIRSF" id="PIRSF033111">
    <property type="entry name" value="UCP033111"/>
    <property type="match status" value="1"/>
</dbReference>
<dbReference type="EMBL" id="JAAZCD010000124">
    <property type="protein sequence ID" value="NLD31681.1"/>
    <property type="molecule type" value="Genomic_DNA"/>
</dbReference>
<comment type="caution">
    <text evidence="4">The sequence shown here is derived from an EMBL/GenBank/DDBJ whole genome shotgun (WGS) entry which is preliminary data.</text>
</comment>
<keyword evidence="1" id="KW-1133">Transmembrane helix</keyword>
<dbReference type="Proteomes" id="UP000199686">
    <property type="component" value="Unassembled WGS sequence"/>
</dbReference>